<proteinExistence type="inferred from homology"/>
<evidence type="ECO:0000313" key="24">
    <source>
        <dbReference type="Proteomes" id="UP000694520"/>
    </source>
</evidence>
<keyword evidence="6" id="KW-0808">Transferase</keyword>
<gene>
    <name evidence="23" type="primary">ITPK1</name>
</gene>
<keyword evidence="24" id="KW-1185">Reference proteome</keyword>
<dbReference type="GO" id="GO:0016853">
    <property type="term" value="F:isomerase activity"/>
    <property type="evidence" value="ECO:0007669"/>
    <property type="project" value="UniProtKB-KW"/>
</dbReference>
<feature type="domain" description="Inositol 1,3,4-trisphosphate 5/6-kinase ATP-grasp" evidence="21">
    <location>
        <begin position="120"/>
        <end position="246"/>
    </location>
</feature>
<evidence type="ECO:0000259" key="21">
    <source>
        <dbReference type="Pfam" id="PF05770"/>
    </source>
</evidence>
<dbReference type="GO" id="GO:0005524">
    <property type="term" value="F:ATP binding"/>
    <property type="evidence" value="ECO:0007669"/>
    <property type="project" value="UniProtKB-KW"/>
</dbReference>
<dbReference type="GeneTree" id="ENSGT00390000001278"/>
<comment type="catalytic activity">
    <reaction evidence="14">
        <text>1D-myo-inositol 1,3,4-trisphosphate + ATP = 1D-myo-inositol 1,3,4,5-tetrakisphosphate + ADP + H(+)</text>
        <dbReference type="Rhea" id="RHEA:13253"/>
        <dbReference type="ChEBI" id="CHEBI:15378"/>
        <dbReference type="ChEBI" id="CHEBI:30616"/>
        <dbReference type="ChEBI" id="CHEBI:57895"/>
        <dbReference type="ChEBI" id="CHEBI:58414"/>
        <dbReference type="ChEBI" id="CHEBI:456216"/>
        <dbReference type="EC" id="2.7.1.159"/>
    </reaction>
    <physiologicalReaction direction="left-to-right" evidence="14">
        <dbReference type="Rhea" id="RHEA:13254"/>
    </physiologicalReaction>
    <physiologicalReaction direction="right-to-left" evidence="14">
        <dbReference type="Rhea" id="RHEA:13255"/>
    </physiologicalReaction>
</comment>
<dbReference type="PANTHER" id="PTHR14217">
    <property type="entry name" value="INOSITOL-TETRAKISPHOSPHATE 1-KINASE"/>
    <property type="match status" value="1"/>
</dbReference>
<dbReference type="Pfam" id="PF17927">
    <property type="entry name" value="Ins134_P3_kin_N"/>
    <property type="match status" value="1"/>
</dbReference>
<dbReference type="GO" id="GO:0047325">
    <property type="term" value="F:inositol-3,4,5,6-tetrakisphosphate 1-kinase activity"/>
    <property type="evidence" value="ECO:0007669"/>
    <property type="project" value="UniProtKB-EC"/>
</dbReference>
<keyword evidence="8" id="KW-0547">Nucleotide-binding</keyword>
<keyword evidence="10" id="KW-0067">ATP-binding</keyword>
<evidence type="ECO:0000256" key="15">
    <source>
        <dbReference type="ARBA" id="ARBA00033624"/>
    </source>
</evidence>
<comment type="subunit">
    <text evidence="20">Monomer. Interacts with GPS1/COPS1.</text>
</comment>
<evidence type="ECO:0000256" key="10">
    <source>
        <dbReference type="ARBA" id="ARBA00022840"/>
    </source>
</evidence>
<dbReference type="GO" id="GO:0052726">
    <property type="term" value="F:inositol-1,3,4-trisphosphate 5-kinase activity"/>
    <property type="evidence" value="ECO:0007669"/>
    <property type="project" value="InterPro"/>
</dbReference>
<comment type="catalytic activity">
    <reaction evidence="17">
        <text>1D-myo-inositol 1,3,4-trisphosphate + ATP = 1D-myo-inositol 1,3,4,6-tetrakisphosphate + ADP + H(+)</text>
        <dbReference type="Rhea" id="RHEA:20940"/>
        <dbReference type="ChEBI" id="CHEBI:15378"/>
        <dbReference type="ChEBI" id="CHEBI:30616"/>
        <dbReference type="ChEBI" id="CHEBI:57660"/>
        <dbReference type="ChEBI" id="CHEBI:58414"/>
        <dbReference type="ChEBI" id="CHEBI:456216"/>
        <dbReference type="EC" id="2.7.1.159"/>
    </reaction>
    <physiologicalReaction direction="left-to-right" evidence="17">
        <dbReference type="Rhea" id="RHEA:20941"/>
    </physiologicalReaction>
    <physiologicalReaction direction="right-to-left" evidence="17">
        <dbReference type="Rhea" id="RHEA:20942"/>
    </physiologicalReaction>
</comment>
<evidence type="ECO:0000313" key="23">
    <source>
        <dbReference type="Ensembl" id="ENSBGRP00000032822.1"/>
    </source>
</evidence>
<dbReference type="EC" id="2.7.1.134" evidence="4"/>
<comment type="cofactor">
    <cofactor evidence="1">
        <name>Mg(2+)</name>
        <dbReference type="ChEBI" id="CHEBI:18420"/>
    </cofactor>
</comment>
<evidence type="ECO:0000256" key="17">
    <source>
        <dbReference type="ARBA" id="ARBA00033674"/>
    </source>
</evidence>
<evidence type="ECO:0000259" key="22">
    <source>
        <dbReference type="Pfam" id="PF17927"/>
    </source>
</evidence>
<evidence type="ECO:0000256" key="16">
    <source>
        <dbReference type="ARBA" id="ARBA00033645"/>
    </source>
</evidence>
<accession>A0A8B9YF44</accession>
<dbReference type="FunFam" id="3.40.50.11370:FF:000001">
    <property type="entry name" value="Inositol-tetrakisphosphate 1-kinase"/>
    <property type="match status" value="1"/>
</dbReference>
<reference evidence="23" key="1">
    <citation type="submission" date="2019-05" db="EMBL/GenBank/DDBJ databases">
        <authorList>
            <person name="Zhang S."/>
            <person name="Liu J."/>
        </authorList>
    </citation>
    <scope>NUCLEOTIDE SEQUENCE [LARGE SCALE GENOMIC DNA]</scope>
</reference>
<dbReference type="Gene3D" id="3.40.50.11370">
    <property type="match status" value="1"/>
</dbReference>
<dbReference type="FunFam" id="3.30.470.20:FF:000047">
    <property type="entry name" value="Inositol-tetrakisphosphate 1-kinase 4"/>
    <property type="match status" value="1"/>
</dbReference>
<dbReference type="Ensembl" id="ENSBGRT00000037936.1">
    <property type="protein sequence ID" value="ENSBGRP00000032822.1"/>
    <property type="gene ID" value="ENSBGRG00000020476.1"/>
</dbReference>
<dbReference type="FunFam" id="3.30.1490.220:FF:000001">
    <property type="entry name" value="Inositol-tetrakisphosphate 1-kinase"/>
    <property type="match status" value="1"/>
</dbReference>
<name>A0A8B9YF44_BOSMU</name>
<keyword evidence="7" id="KW-0479">Metal-binding</keyword>
<dbReference type="GO" id="GO:0052725">
    <property type="term" value="F:inositol-1,3,4-trisphosphate 6-kinase activity"/>
    <property type="evidence" value="ECO:0007669"/>
    <property type="project" value="InterPro"/>
</dbReference>
<evidence type="ECO:0000256" key="4">
    <source>
        <dbReference type="ARBA" id="ARBA00012072"/>
    </source>
</evidence>
<dbReference type="AlphaFoldDB" id="A0A8B9YF44"/>
<dbReference type="InterPro" id="IPR040464">
    <property type="entry name" value="InsP(3)kin_ATP-grasp"/>
</dbReference>
<evidence type="ECO:0000256" key="13">
    <source>
        <dbReference type="ARBA" id="ARBA00031742"/>
    </source>
</evidence>
<evidence type="ECO:0000256" key="6">
    <source>
        <dbReference type="ARBA" id="ARBA00022679"/>
    </source>
</evidence>
<reference evidence="23" key="3">
    <citation type="submission" date="2025-09" db="UniProtKB">
        <authorList>
            <consortium name="Ensembl"/>
        </authorList>
    </citation>
    <scope>IDENTIFICATION</scope>
</reference>
<evidence type="ECO:0000256" key="3">
    <source>
        <dbReference type="ARBA" id="ARBA00012017"/>
    </source>
</evidence>
<dbReference type="GO" id="GO:0005737">
    <property type="term" value="C:cytoplasm"/>
    <property type="evidence" value="ECO:0007669"/>
    <property type="project" value="TreeGrafter"/>
</dbReference>
<keyword evidence="12" id="KW-0413">Isomerase</keyword>
<comment type="catalytic activity">
    <reaction evidence="16">
        <text>1D-myo-inositol 3,4,5,6-tetrakisphosphate + ATP = 1D-myo-inositol 1,3,4,5,6-pentakisphosphate + ADP + H(+)</text>
        <dbReference type="Rhea" id="RHEA:12452"/>
        <dbReference type="ChEBI" id="CHEBI:15378"/>
        <dbReference type="ChEBI" id="CHEBI:30616"/>
        <dbReference type="ChEBI" id="CHEBI:57539"/>
        <dbReference type="ChEBI" id="CHEBI:57733"/>
        <dbReference type="ChEBI" id="CHEBI:456216"/>
        <dbReference type="EC" id="2.7.1.134"/>
    </reaction>
    <physiologicalReaction direction="left-to-right" evidence="16">
        <dbReference type="Rhea" id="RHEA:12453"/>
    </physiologicalReaction>
    <physiologicalReaction direction="right-to-left" evidence="16">
        <dbReference type="Rhea" id="RHEA:12454"/>
    </physiologicalReaction>
</comment>
<comment type="similarity">
    <text evidence="2">Belongs to the ITPK1 family.</text>
</comment>
<evidence type="ECO:0000256" key="1">
    <source>
        <dbReference type="ARBA" id="ARBA00001946"/>
    </source>
</evidence>
<comment type="catalytic activity">
    <reaction evidence="18">
        <text>1D-myo-inositol 1,3,4-trisphosphate + 1D-myo-inositol 1,3,4,5,6-pentakisphosphate = 1D-myo-inositol 3,4,5,6-tetrakisphosphate + 1D-myo-inositol 1,3,4,5-tetrakisphosphate</text>
        <dbReference type="Rhea" id="RHEA:70271"/>
        <dbReference type="ChEBI" id="CHEBI:57539"/>
        <dbReference type="ChEBI" id="CHEBI:57733"/>
        <dbReference type="ChEBI" id="CHEBI:57895"/>
        <dbReference type="ChEBI" id="CHEBI:58414"/>
    </reaction>
    <physiologicalReaction direction="left-to-right" evidence="18">
        <dbReference type="Rhea" id="RHEA:70272"/>
    </physiologicalReaction>
    <physiologicalReaction direction="right-to-left" evidence="18">
        <dbReference type="Rhea" id="RHEA:70273"/>
    </physiologicalReaction>
</comment>
<protein>
    <recommendedName>
        <fullName evidence="5">Inositol-tetrakisphosphate 1-kinase</fullName>
        <ecNumber evidence="4">2.7.1.134</ecNumber>
        <ecNumber evidence="3">2.7.1.159</ecNumber>
    </recommendedName>
    <alternativeName>
        <fullName evidence="13">Inositol 1,3,4-trisphosphate 5/6-kinase</fullName>
    </alternativeName>
</protein>
<dbReference type="Proteomes" id="UP000694520">
    <property type="component" value="Chromosome 17"/>
</dbReference>
<evidence type="ECO:0000256" key="5">
    <source>
        <dbReference type="ARBA" id="ARBA00014968"/>
    </source>
</evidence>
<organism evidence="23 24">
    <name type="scientific">Bos mutus grunniens</name>
    <name type="common">Wild yak</name>
    <name type="synonym">Bos grunniens</name>
    <dbReference type="NCBI Taxonomy" id="30521"/>
    <lineage>
        <taxon>Eukaryota</taxon>
        <taxon>Metazoa</taxon>
        <taxon>Chordata</taxon>
        <taxon>Craniata</taxon>
        <taxon>Vertebrata</taxon>
        <taxon>Euteleostomi</taxon>
        <taxon>Mammalia</taxon>
        <taxon>Eutheria</taxon>
        <taxon>Laurasiatheria</taxon>
        <taxon>Artiodactyla</taxon>
        <taxon>Ruminantia</taxon>
        <taxon>Pecora</taxon>
        <taxon>Bovidae</taxon>
        <taxon>Bovinae</taxon>
        <taxon>Bos</taxon>
    </lineage>
</organism>
<comment type="catalytic activity">
    <reaction evidence="15">
        <text>1D-myo-inositol 3,4,6-trisphosphate + ATP = 1D-myo-inositol 1,3,4,6-tetrakisphosphate + ADP + H(+)</text>
        <dbReference type="Rhea" id="RHEA:70287"/>
        <dbReference type="ChEBI" id="CHEBI:15378"/>
        <dbReference type="ChEBI" id="CHEBI:30616"/>
        <dbReference type="ChEBI" id="CHEBI:57660"/>
        <dbReference type="ChEBI" id="CHEBI:189099"/>
        <dbReference type="ChEBI" id="CHEBI:456216"/>
    </reaction>
    <physiologicalReaction direction="left-to-right" evidence="15">
        <dbReference type="Rhea" id="RHEA:70288"/>
    </physiologicalReaction>
    <physiologicalReaction direction="right-to-left" evidence="15">
        <dbReference type="Rhea" id="RHEA:70289"/>
    </physiologicalReaction>
</comment>
<feature type="domain" description="Inositol-tetrakisphosphate 1-kinase N-terminal" evidence="22">
    <location>
        <begin position="9"/>
        <end position="100"/>
    </location>
</feature>
<keyword evidence="9" id="KW-0418">Kinase</keyword>
<dbReference type="EC" id="2.7.1.159" evidence="3"/>
<evidence type="ECO:0000256" key="9">
    <source>
        <dbReference type="ARBA" id="ARBA00022777"/>
    </source>
</evidence>
<evidence type="ECO:0000256" key="2">
    <source>
        <dbReference type="ARBA" id="ARBA00009601"/>
    </source>
</evidence>
<evidence type="ECO:0000256" key="8">
    <source>
        <dbReference type="ARBA" id="ARBA00022741"/>
    </source>
</evidence>
<evidence type="ECO:0000256" key="12">
    <source>
        <dbReference type="ARBA" id="ARBA00023235"/>
    </source>
</evidence>
<evidence type="ECO:0000256" key="20">
    <source>
        <dbReference type="ARBA" id="ARBA00065520"/>
    </source>
</evidence>
<dbReference type="GO" id="GO:0032957">
    <property type="term" value="P:inositol trisphosphate metabolic process"/>
    <property type="evidence" value="ECO:0007669"/>
    <property type="project" value="InterPro"/>
</dbReference>
<sequence length="439" mass="49372">MQTFLKGKRVGYWLSEKKIKKLNFQAFAELCRKRGIEVVQLNLSRPIEEQGPLDVIIHKLTDVILEADQNDSQALELVHRFQEYIDAHPETIVLDPLPAIRTLLDRSKSYELIRKIEAYMKDDRICSPPFMELTSLCGDDTMRLLEENGLAFPFICKTRVAHGTNSHEMAIVFNQEGLSAIQPPCVVQNFINHNAVLYKVFVVGESYTVVQRPSLKNFSAGTSDRESIFFNSHNVSKPESSSVLTAVCPSRRAWGWGDVGSPAGQGGRTFPPGRGPRGVPETPLFLACFAPPWQQPSQPCPLATQSLRWKLSNFSHVRKSPNCEEFEDLLSKLPFPDKKKRGKRQQHLSFPLFFPCPYESSKCLLSSCCVLLQLPGGSRWGVGSGLLFSQWRWASGSILWPETALEGWTDVPAFSRGELRSTRLNNLSKPIGLLIQGQR</sequence>
<reference evidence="23" key="2">
    <citation type="submission" date="2025-08" db="UniProtKB">
        <authorList>
            <consortium name="Ensembl"/>
        </authorList>
    </citation>
    <scope>IDENTIFICATION</scope>
</reference>
<dbReference type="InterPro" id="IPR008656">
    <property type="entry name" value="Inositol_tetrakis-P_1-kinase"/>
</dbReference>
<dbReference type="Pfam" id="PF05770">
    <property type="entry name" value="Ins134_P3_kin"/>
    <property type="match status" value="1"/>
</dbReference>
<dbReference type="Gene3D" id="3.30.1490.220">
    <property type="match status" value="1"/>
</dbReference>
<evidence type="ECO:0000256" key="19">
    <source>
        <dbReference type="ARBA" id="ARBA00049058"/>
    </source>
</evidence>
<evidence type="ECO:0000256" key="7">
    <source>
        <dbReference type="ARBA" id="ARBA00022723"/>
    </source>
</evidence>
<dbReference type="InterPro" id="IPR041429">
    <property type="entry name" value="ITPK1_N"/>
</dbReference>
<evidence type="ECO:0000256" key="14">
    <source>
        <dbReference type="ARBA" id="ARBA00033609"/>
    </source>
</evidence>
<comment type="catalytic activity">
    <reaction evidence="19">
        <text>1D-myo-inositol 1,3,4-trisphosphate + 1D-myo-inositol 1,3,4,5,6-pentakisphosphate = 1D-myo-inositol 3,4,5,6-tetrakisphosphate + 1D-myo-inositol 1,3,4,6-tetrakisphosphate</text>
        <dbReference type="Rhea" id="RHEA:70263"/>
        <dbReference type="ChEBI" id="CHEBI:57539"/>
        <dbReference type="ChEBI" id="CHEBI:57660"/>
        <dbReference type="ChEBI" id="CHEBI:57733"/>
        <dbReference type="ChEBI" id="CHEBI:58414"/>
    </reaction>
    <physiologicalReaction direction="left-to-right" evidence="19">
        <dbReference type="Rhea" id="RHEA:70264"/>
    </physiologicalReaction>
    <physiologicalReaction direction="right-to-left" evidence="19">
        <dbReference type="Rhea" id="RHEA:70265"/>
    </physiologicalReaction>
</comment>
<keyword evidence="11" id="KW-0460">Magnesium</keyword>
<dbReference type="PANTHER" id="PTHR14217:SF1">
    <property type="entry name" value="INOSITOL-TETRAKISPHOSPHATE 1-KINASE"/>
    <property type="match status" value="1"/>
</dbReference>
<dbReference type="GO" id="GO:0000287">
    <property type="term" value="F:magnesium ion binding"/>
    <property type="evidence" value="ECO:0007669"/>
    <property type="project" value="InterPro"/>
</dbReference>
<evidence type="ECO:0000256" key="18">
    <source>
        <dbReference type="ARBA" id="ARBA00047728"/>
    </source>
</evidence>
<evidence type="ECO:0000256" key="11">
    <source>
        <dbReference type="ARBA" id="ARBA00022842"/>
    </source>
</evidence>